<evidence type="ECO:0000313" key="2">
    <source>
        <dbReference type="Proteomes" id="UP001303046"/>
    </source>
</evidence>
<gene>
    <name evidence="1" type="primary">Necator_chrIV.g16288</name>
    <name evidence="1" type="ORF">RB195_002992</name>
</gene>
<accession>A0ABR1DLK9</accession>
<name>A0ABR1DLK9_NECAM</name>
<organism evidence="1 2">
    <name type="scientific">Necator americanus</name>
    <name type="common">Human hookworm</name>
    <dbReference type="NCBI Taxonomy" id="51031"/>
    <lineage>
        <taxon>Eukaryota</taxon>
        <taxon>Metazoa</taxon>
        <taxon>Ecdysozoa</taxon>
        <taxon>Nematoda</taxon>
        <taxon>Chromadorea</taxon>
        <taxon>Rhabditida</taxon>
        <taxon>Rhabditina</taxon>
        <taxon>Rhabditomorpha</taxon>
        <taxon>Strongyloidea</taxon>
        <taxon>Ancylostomatidae</taxon>
        <taxon>Bunostominae</taxon>
        <taxon>Necator</taxon>
    </lineage>
</organism>
<protein>
    <submittedName>
        <fullName evidence="1">Uncharacterized protein</fullName>
    </submittedName>
</protein>
<evidence type="ECO:0000313" key="1">
    <source>
        <dbReference type="EMBL" id="KAK6751339.1"/>
    </source>
</evidence>
<keyword evidence="2" id="KW-1185">Reference proteome</keyword>
<dbReference type="EMBL" id="JAVFWL010000004">
    <property type="protein sequence ID" value="KAK6751339.1"/>
    <property type="molecule type" value="Genomic_DNA"/>
</dbReference>
<sequence>MKLLLKIKQDGLGYVKGRHTVAKMRIAARCSSQRVKTDATALRCASLDIQMNHRGLSNGGRTRLEEEILENYIVLLESIHSCWGGE</sequence>
<comment type="caution">
    <text evidence="1">The sequence shown here is derived from an EMBL/GenBank/DDBJ whole genome shotgun (WGS) entry which is preliminary data.</text>
</comment>
<proteinExistence type="predicted"/>
<reference evidence="1 2" key="1">
    <citation type="submission" date="2023-08" db="EMBL/GenBank/DDBJ databases">
        <title>A Necator americanus chromosomal reference genome.</title>
        <authorList>
            <person name="Ilik V."/>
            <person name="Petrzelkova K.J."/>
            <person name="Pardy F."/>
            <person name="Fuh T."/>
            <person name="Niatou-Singa F.S."/>
            <person name="Gouil Q."/>
            <person name="Baker L."/>
            <person name="Ritchie M.E."/>
            <person name="Jex A.R."/>
            <person name="Gazzola D."/>
            <person name="Li H."/>
            <person name="Toshio Fujiwara R."/>
            <person name="Zhan B."/>
            <person name="Aroian R.V."/>
            <person name="Pafco B."/>
            <person name="Schwarz E.M."/>
        </authorList>
    </citation>
    <scope>NUCLEOTIDE SEQUENCE [LARGE SCALE GENOMIC DNA]</scope>
    <source>
        <strain evidence="1 2">Aroian</strain>
        <tissue evidence="1">Whole animal</tissue>
    </source>
</reference>
<dbReference type="Proteomes" id="UP001303046">
    <property type="component" value="Unassembled WGS sequence"/>
</dbReference>